<comment type="pathway">
    <text evidence="1 5">Amino-acid degradation; L-proline degradation into L-glutamate; L-glutamate from L-proline: step 2/2.</text>
</comment>
<evidence type="ECO:0000259" key="10">
    <source>
        <dbReference type="Pfam" id="PF14850"/>
    </source>
</evidence>
<dbReference type="InterPro" id="IPR029041">
    <property type="entry name" value="FAD-linked_oxidoreductase-like"/>
</dbReference>
<keyword evidence="5" id="KW-0285">Flavoprotein</keyword>
<dbReference type="EC" id="1.2.1.88" evidence="5"/>
<dbReference type="FunFam" id="3.40.309.10:FF:000005">
    <property type="entry name" value="1-pyrroline-5-carboxylate dehydrogenase 1"/>
    <property type="match status" value="1"/>
</dbReference>
<dbReference type="AlphaFoldDB" id="A0A8G2BLR3"/>
<feature type="region of interest" description="Disordered" evidence="7">
    <location>
        <begin position="559"/>
        <end position="579"/>
    </location>
</feature>
<dbReference type="InterPro" id="IPR025703">
    <property type="entry name" value="Bifunct_PutA"/>
</dbReference>
<dbReference type="PANTHER" id="PTHR42862:SF1">
    <property type="entry name" value="DELTA-1-PYRROLINE-5-CARBOXYLATE DEHYDROGENASE 2, ISOFORM A-RELATED"/>
    <property type="match status" value="1"/>
</dbReference>
<evidence type="ECO:0000259" key="11">
    <source>
        <dbReference type="Pfam" id="PF18327"/>
    </source>
</evidence>
<dbReference type="PROSITE" id="PS00070">
    <property type="entry name" value="ALDEHYDE_DEHYDR_CYS"/>
    <property type="match status" value="1"/>
</dbReference>
<dbReference type="InterPro" id="IPR016163">
    <property type="entry name" value="Ald_DH_C"/>
</dbReference>
<dbReference type="InterPro" id="IPR016160">
    <property type="entry name" value="Ald_DH_CS_CYS"/>
</dbReference>
<feature type="compositionally biased region" description="Low complexity" evidence="7">
    <location>
        <begin position="1"/>
        <end position="16"/>
    </location>
</feature>
<evidence type="ECO:0000313" key="12">
    <source>
        <dbReference type="EMBL" id="SDG43745.1"/>
    </source>
</evidence>
<dbReference type="GO" id="GO:0003700">
    <property type="term" value="F:DNA-binding transcription factor activity"/>
    <property type="evidence" value="ECO:0007669"/>
    <property type="project" value="InterPro"/>
</dbReference>
<dbReference type="GO" id="GO:0009898">
    <property type="term" value="C:cytoplasmic side of plasma membrane"/>
    <property type="evidence" value="ECO:0007669"/>
    <property type="project" value="TreeGrafter"/>
</dbReference>
<dbReference type="EC" id="1.5.5.2" evidence="5"/>
<comment type="cofactor">
    <cofactor evidence="5">
        <name>FAD</name>
        <dbReference type="ChEBI" id="CHEBI:57692"/>
    </cofactor>
</comment>
<comment type="catalytic activity">
    <reaction evidence="4 5">
        <text>L-glutamate 5-semialdehyde + NAD(+) + H2O = L-glutamate + NADH + 2 H(+)</text>
        <dbReference type="Rhea" id="RHEA:30235"/>
        <dbReference type="ChEBI" id="CHEBI:15377"/>
        <dbReference type="ChEBI" id="CHEBI:15378"/>
        <dbReference type="ChEBI" id="CHEBI:29985"/>
        <dbReference type="ChEBI" id="CHEBI:57540"/>
        <dbReference type="ChEBI" id="CHEBI:57945"/>
        <dbReference type="ChEBI" id="CHEBI:58066"/>
        <dbReference type="EC" id="1.2.1.88"/>
    </reaction>
</comment>
<dbReference type="SUPFAM" id="SSF53720">
    <property type="entry name" value="ALDH-like"/>
    <property type="match status" value="2"/>
</dbReference>
<sequence>MTAPSAEHSHSSAPNATATHANADLRAEIRAATLAEESARIAALKQAAGLSEADRTAISKDAARLVESVRSSTEPTAMESFLAEYGLSTKEGIALMCLAEALLRVPDTPTIDALIEDKIVPGEWGQHLGHSSSSLVNASTWALMLTGTVLRPGEQQGLVTALRGAVRRLGEPVVRTATGQAMIELGRQFVLGRTIEEAMKRGAGMEERGYTYSFDMLGEAARTEADARRYHLSYSDAITAIAPACKSKDIRENPGISVKLSALHPRYEVPQKQRVMSQLTARCRSLALLAKSANMGFNIDAEEADRLDLSLDVIEAVLSDEALEGWDGFGVVVQAFGPRAHFMLRWLYELAERLDRRIMVRLVKGAYWDTEIKRAQTLGLDGYPVFTQKANTDVSYIACARLLLGMTDRIYPQFASHNAHTAAAILHMAGEDRDSFEFQRLHGMGESLHGTVKQEYGTRCRIYAPVGKHQDLLAYLVRRLLENGANSSFVNQIVDASVPAERVAADPFPQAGSANPHIPAPANIYGGERRNAKGWDQTDPVDLVALDEARAPFAKTTWQAAPTHGGDRPGAEVINPADPDDLVGRVVDADEQEVEDAILRARAAQETWRNRPAAERASLIEAVADLYEANAPELFVILAREAGKTLLDAIGEVREAVDFCRYYAAETRRFGDAEKGCGTFVCISPWNFPLAIFTGQITAALVSGNTVIAKPAEQTALLAARAVALMHEAGLPDDVIQLLPGDGAKVGGALVGDPRIDGVCFTGSTDTARRIQQAMAETGAADAPLIAETGGLNAMIVDSTALPEQAVRDIIASSFQSAGQRCSALRCLFVQQEVKDRLLEMLFGAMDELRLGDPRLLSTDVGPVIDEEARAGIEAHCMAMEQAGKVLKRLKTPAKGTFVPPTVIEVSGIEELEREIFGPVLHVATFAPDDIDGVVGRVNAKGYGLTFGLHTRVDSRVQQVVDRAEVGNLYVNRNQIGAIVGSQPFGGEGLSGTGPKAGGPHYLSRFRTAGETPEPGQAPAGFVDAAALSRLVSSARGRSTLRAVGRALSSGSPALSAAADIADQVLELPGPTGESNRFSVHPRGVILCLGPSAEVARDQAIQALATGNRAVVVAPGAEAALAELKDLAPALIVAEGTVEIGALSEIAGIDGVAYAGTREDVRPIAQALAKRAGPLLIPITDRIDPERYVLERHLCIDTTAAGGNASLLAASGPA</sequence>
<dbReference type="InterPro" id="IPR016161">
    <property type="entry name" value="Ald_DH/histidinol_DH"/>
</dbReference>
<proteinExistence type="inferred from homology"/>
<dbReference type="GO" id="GO:0010133">
    <property type="term" value="P:L-proline catabolic process to L-glutamate"/>
    <property type="evidence" value="ECO:0007669"/>
    <property type="project" value="UniProtKB-UniRule"/>
</dbReference>
<dbReference type="Proteomes" id="UP000198615">
    <property type="component" value="Unassembled WGS sequence"/>
</dbReference>
<evidence type="ECO:0000256" key="4">
    <source>
        <dbReference type="ARBA" id="ARBA00048142"/>
    </source>
</evidence>
<evidence type="ECO:0000313" key="13">
    <source>
        <dbReference type="Proteomes" id="UP000198615"/>
    </source>
</evidence>
<keyword evidence="5" id="KW-0678">Repressor</keyword>
<dbReference type="Gene3D" id="1.20.5.460">
    <property type="entry name" value="Single helix bin"/>
    <property type="match status" value="1"/>
</dbReference>
<dbReference type="NCBIfam" id="NF008869">
    <property type="entry name" value="PRK11904.1"/>
    <property type="match status" value="1"/>
</dbReference>
<dbReference type="RefSeq" id="WP_093153848.1">
    <property type="nucleotide sequence ID" value="NZ_FNBW01000017.1"/>
</dbReference>
<dbReference type="EMBL" id="FNBW01000017">
    <property type="protein sequence ID" value="SDG43745.1"/>
    <property type="molecule type" value="Genomic_DNA"/>
</dbReference>
<dbReference type="NCBIfam" id="TIGR01238">
    <property type="entry name" value="D1pyr5carbox3"/>
    <property type="match status" value="1"/>
</dbReference>
<dbReference type="Gene3D" id="3.20.20.220">
    <property type="match status" value="1"/>
</dbReference>
<keyword evidence="2 5" id="KW-0560">Oxidoreductase</keyword>
<dbReference type="InterPro" id="IPR041349">
    <property type="entry name" value="PRODH"/>
</dbReference>
<evidence type="ECO:0000256" key="3">
    <source>
        <dbReference type="ARBA" id="ARBA00023027"/>
    </source>
</evidence>
<dbReference type="Pfam" id="PF01619">
    <property type="entry name" value="Pro_dh"/>
    <property type="match status" value="1"/>
</dbReference>
<gene>
    <name evidence="12" type="ORF">SAMN05660686_04410</name>
</gene>
<dbReference type="Pfam" id="PF18327">
    <property type="entry name" value="PRODH"/>
    <property type="match status" value="1"/>
</dbReference>
<organism evidence="12 13">
    <name type="scientific">Thalassobaculum litoreum DSM 18839</name>
    <dbReference type="NCBI Taxonomy" id="1123362"/>
    <lineage>
        <taxon>Bacteria</taxon>
        <taxon>Pseudomonadati</taxon>
        <taxon>Pseudomonadota</taxon>
        <taxon>Alphaproteobacteria</taxon>
        <taxon>Rhodospirillales</taxon>
        <taxon>Thalassobaculaceae</taxon>
        <taxon>Thalassobaculum</taxon>
    </lineage>
</organism>
<feature type="domain" description="Proline dehydrogenase PutA" evidence="10">
    <location>
        <begin position="78"/>
        <end position="189"/>
    </location>
</feature>
<dbReference type="PIRSF" id="PIRSF000197">
    <property type="entry name" value="Bifunct_PutA"/>
    <property type="match status" value="1"/>
</dbReference>
<dbReference type="Gene3D" id="3.40.309.10">
    <property type="entry name" value="Aldehyde Dehydrogenase, Chain A, domain 2"/>
    <property type="match status" value="1"/>
</dbReference>
<dbReference type="InterPro" id="IPR024089">
    <property type="entry name" value="PRODH_PutA_dom_I/II"/>
</dbReference>
<feature type="domain" description="Proline dehydrogenase" evidence="9">
    <location>
        <begin position="198"/>
        <end position="492"/>
    </location>
</feature>
<keyword evidence="3 5" id="KW-0520">NAD</keyword>
<dbReference type="UniPathway" id="UPA00261">
    <property type="reaction ID" value="UER00373"/>
</dbReference>
<evidence type="ECO:0000256" key="7">
    <source>
        <dbReference type="SAM" id="MobiDB-lite"/>
    </source>
</evidence>
<feature type="region of interest" description="Disordered" evidence="7">
    <location>
        <begin position="508"/>
        <end position="532"/>
    </location>
</feature>
<keyword evidence="5" id="KW-0804">Transcription</keyword>
<dbReference type="Pfam" id="PF00171">
    <property type="entry name" value="Aldedh"/>
    <property type="match status" value="1"/>
</dbReference>
<feature type="active site" evidence="6">
    <location>
        <position position="822"/>
    </location>
</feature>
<evidence type="ECO:0000256" key="1">
    <source>
        <dbReference type="ARBA" id="ARBA00004786"/>
    </source>
</evidence>
<feature type="domain" description="Aldehyde dehydrogenase" evidence="8">
    <location>
        <begin position="571"/>
        <end position="1006"/>
    </location>
</feature>
<dbReference type="InterPro" id="IPR050485">
    <property type="entry name" value="Proline_metab_enzyme"/>
</dbReference>
<comment type="caution">
    <text evidence="12">The sequence shown here is derived from an EMBL/GenBank/DDBJ whole genome shotgun (WGS) entry which is preliminary data.</text>
</comment>
<name>A0A8G2BLR3_9PROT</name>
<keyword evidence="5" id="KW-0642">Proline metabolism</keyword>
<accession>A0A8G2BLR3</accession>
<evidence type="ECO:0000259" key="8">
    <source>
        <dbReference type="Pfam" id="PF00171"/>
    </source>
</evidence>
<dbReference type="Gene3D" id="3.40.605.10">
    <property type="entry name" value="Aldehyde Dehydrogenase, Chain A, domain 1"/>
    <property type="match status" value="2"/>
</dbReference>
<feature type="domain" description="Proline utilization A proline dehydrogenase N-terminal" evidence="11">
    <location>
        <begin position="24"/>
        <end position="70"/>
    </location>
</feature>
<dbReference type="InterPro" id="IPR002872">
    <property type="entry name" value="Proline_DH_dom"/>
</dbReference>
<evidence type="ECO:0000256" key="5">
    <source>
        <dbReference type="PIRNR" id="PIRNR000197"/>
    </source>
</evidence>
<dbReference type="InterPro" id="IPR016162">
    <property type="entry name" value="Ald_DH_N"/>
</dbReference>
<keyword evidence="5" id="KW-0274">FAD</keyword>
<dbReference type="GO" id="GO:0004657">
    <property type="term" value="F:proline dehydrogenase activity"/>
    <property type="evidence" value="ECO:0007669"/>
    <property type="project" value="UniProtKB-UniRule"/>
</dbReference>
<comment type="pathway">
    <text evidence="5">Amino-acid degradation; L-proline degradation into L-glutamate; L-glutamate from L-proline: step 1/2.</text>
</comment>
<dbReference type="InterPro" id="IPR015590">
    <property type="entry name" value="Aldehyde_DH_dom"/>
</dbReference>
<comment type="similarity">
    <text evidence="5">In the C-terminal section; belongs to the aldehyde dehydrogenase family.</text>
</comment>
<reference evidence="12 13" key="1">
    <citation type="submission" date="2016-10" db="EMBL/GenBank/DDBJ databases">
        <authorList>
            <person name="Varghese N."/>
            <person name="Submissions S."/>
        </authorList>
    </citation>
    <scope>NUCLEOTIDE SEQUENCE [LARGE SCALE GENOMIC DNA]</scope>
    <source>
        <strain evidence="12 13">DSM 18839</strain>
    </source>
</reference>
<evidence type="ECO:0000259" key="9">
    <source>
        <dbReference type="Pfam" id="PF01619"/>
    </source>
</evidence>
<dbReference type="SUPFAM" id="SSF81935">
    <property type="entry name" value="N-terminal domain of bifunctional PutA protein"/>
    <property type="match status" value="1"/>
</dbReference>
<dbReference type="PANTHER" id="PTHR42862">
    <property type="entry name" value="DELTA-1-PYRROLINE-5-CARBOXYLATE DEHYDROGENASE 1, ISOFORM A-RELATED"/>
    <property type="match status" value="1"/>
</dbReference>
<feature type="region of interest" description="Disordered" evidence="7">
    <location>
        <begin position="1"/>
        <end position="20"/>
    </location>
</feature>
<protein>
    <recommendedName>
        <fullName evidence="5">Bifunctional protein PutA</fullName>
    </recommendedName>
    <domain>
        <recommendedName>
            <fullName evidence="5">Proline dehydrogenase</fullName>
            <ecNumber evidence="5">1.5.5.2</ecNumber>
        </recommendedName>
        <alternativeName>
            <fullName evidence="5">Proline oxidase</fullName>
        </alternativeName>
    </domain>
    <domain>
        <recommendedName>
            <fullName evidence="5">Delta-1-pyrroline-5-carboxylate dehydrogenase</fullName>
            <shortName evidence="5">P5C dehydrogenase</shortName>
            <ecNumber evidence="5">1.2.1.88</ecNumber>
        </recommendedName>
        <alternativeName>
            <fullName evidence="5">L-glutamate gamma-semialdehyde dehydrogenase</fullName>
        </alternativeName>
    </domain>
</protein>
<comment type="similarity">
    <text evidence="5">In the N-terminal section; belongs to the proline dehydrogenase family.</text>
</comment>
<dbReference type="InterPro" id="IPR024082">
    <property type="entry name" value="PRODH_PutA_dom_II"/>
</dbReference>
<keyword evidence="13" id="KW-1185">Reference proteome</keyword>
<dbReference type="CDD" id="cd07125">
    <property type="entry name" value="ALDH_PutA-P5CDH"/>
    <property type="match status" value="1"/>
</dbReference>
<comment type="catalytic activity">
    <reaction evidence="5">
        <text>L-proline + a quinone = (S)-1-pyrroline-5-carboxylate + a quinol + H(+)</text>
        <dbReference type="Rhea" id="RHEA:23784"/>
        <dbReference type="ChEBI" id="CHEBI:15378"/>
        <dbReference type="ChEBI" id="CHEBI:17388"/>
        <dbReference type="ChEBI" id="CHEBI:24646"/>
        <dbReference type="ChEBI" id="CHEBI:60039"/>
        <dbReference type="ChEBI" id="CHEBI:132124"/>
        <dbReference type="EC" id="1.5.5.2"/>
    </reaction>
</comment>
<keyword evidence="5" id="KW-0238">DNA-binding</keyword>
<evidence type="ECO:0000256" key="6">
    <source>
        <dbReference type="PIRSR" id="PIRSR000197-1"/>
    </source>
</evidence>
<dbReference type="GO" id="GO:0003842">
    <property type="term" value="F:L-glutamate gamma-semialdehyde dehydrogenase activity"/>
    <property type="evidence" value="ECO:0007669"/>
    <property type="project" value="UniProtKB-UniRule"/>
</dbReference>
<keyword evidence="5" id="KW-0805">Transcription regulation</keyword>
<evidence type="ECO:0000256" key="2">
    <source>
        <dbReference type="ARBA" id="ARBA00023002"/>
    </source>
</evidence>
<comment type="function">
    <text evidence="5">Oxidizes proline to glutamate for use as a carbon and nitrogen source.</text>
</comment>
<dbReference type="OrthoDB" id="9812625at2"/>
<dbReference type="InterPro" id="IPR005933">
    <property type="entry name" value="PutA_C"/>
</dbReference>
<dbReference type="Pfam" id="PF14850">
    <property type="entry name" value="Pro_dh-DNA_bdg"/>
    <property type="match status" value="1"/>
</dbReference>
<feature type="active site" evidence="6">
    <location>
        <position position="788"/>
    </location>
</feature>
<dbReference type="GO" id="GO:0003677">
    <property type="term" value="F:DNA binding"/>
    <property type="evidence" value="ECO:0007669"/>
    <property type="project" value="UniProtKB-KW"/>
</dbReference>
<dbReference type="SUPFAM" id="SSF51730">
    <property type="entry name" value="FAD-linked oxidoreductase"/>
    <property type="match status" value="1"/>
</dbReference>